<reference evidence="2 3" key="1">
    <citation type="journal article" date="2020" name="Nature">
        <title>Six reference-quality genomes reveal evolution of bat adaptations.</title>
        <authorList>
            <person name="Jebb D."/>
            <person name="Huang Z."/>
            <person name="Pippel M."/>
            <person name="Hughes G.M."/>
            <person name="Lavrichenko K."/>
            <person name="Devanna P."/>
            <person name="Winkler S."/>
            <person name="Jermiin L.S."/>
            <person name="Skirmuntt E.C."/>
            <person name="Katzourakis A."/>
            <person name="Burkitt-Gray L."/>
            <person name="Ray D.A."/>
            <person name="Sullivan K.A.M."/>
            <person name="Roscito J.G."/>
            <person name="Kirilenko B.M."/>
            <person name="Davalos L.M."/>
            <person name="Corthals A.P."/>
            <person name="Power M.L."/>
            <person name="Jones G."/>
            <person name="Ransome R.D."/>
            <person name="Dechmann D.K.N."/>
            <person name="Locatelli A.G."/>
            <person name="Puechmaille S.J."/>
            <person name="Fedrigo O."/>
            <person name="Jarvis E.D."/>
            <person name="Hiller M."/>
            <person name="Vernes S.C."/>
            <person name="Myers E.W."/>
            <person name="Teeling E.C."/>
        </authorList>
    </citation>
    <scope>NUCLEOTIDE SEQUENCE [LARGE SCALE GENOMIC DNA]</scope>
    <source>
        <strain evidence="2">MMyoMyo1</strain>
        <tissue evidence="2">Flight muscle</tissue>
    </source>
</reference>
<dbReference type="AlphaFoldDB" id="A0A7J7YDQ4"/>
<dbReference type="EMBL" id="JABWUV010000004">
    <property type="protein sequence ID" value="KAF6360004.1"/>
    <property type="molecule type" value="Genomic_DNA"/>
</dbReference>
<proteinExistence type="predicted"/>
<evidence type="ECO:0000256" key="1">
    <source>
        <dbReference type="SAM" id="MobiDB-lite"/>
    </source>
</evidence>
<sequence length="128" mass="13748">MSSLPNLRNSSCVSSLPPSKEQQFCEQHVPIQGAAAAHSSLRSSSHTSRPPTSEERQPCTAFTSLRSRATTACTCPMSSSQVSGTSPSEEEQQLMQLTPVQRASASQAAHPRLRSSRLAINLSKSNDH</sequence>
<feature type="compositionally biased region" description="Polar residues" evidence="1">
    <location>
        <begin position="1"/>
        <end position="25"/>
    </location>
</feature>
<evidence type="ECO:0000313" key="3">
    <source>
        <dbReference type="Proteomes" id="UP000527355"/>
    </source>
</evidence>
<keyword evidence="3" id="KW-1185">Reference proteome</keyword>
<feature type="region of interest" description="Disordered" evidence="1">
    <location>
        <begin position="73"/>
        <end position="128"/>
    </location>
</feature>
<accession>A0A7J7YDQ4</accession>
<feature type="compositionally biased region" description="Polar residues" evidence="1">
    <location>
        <begin position="73"/>
        <end position="107"/>
    </location>
</feature>
<organism evidence="2 3">
    <name type="scientific">Myotis myotis</name>
    <name type="common">Greater mouse-eared bat</name>
    <name type="synonym">Vespertilio myotis</name>
    <dbReference type="NCBI Taxonomy" id="51298"/>
    <lineage>
        <taxon>Eukaryota</taxon>
        <taxon>Metazoa</taxon>
        <taxon>Chordata</taxon>
        <taxon>Craniata</taxon>
        <taxon>Vertebrata</taxon>
        <taxon>Euteleostomi</taxon>
        <taxon>Mammalia</taxon>
        <taxon>Eutheria</taxon>
        <taxon>Laurasiatheria</taxon>
        <taxon>Chiroptera</taxon>
        <taxon>Yangochiroptera</taxon>
        <taxon>Vespertilionidae</taxon>
        <taxon>Myotis</taxon>
    </lineage>
</organism>
<gene>
    <name evidence="2" type="ORF">mMyoMyo1_010966</name>
</gene>
<dbReference type="Proteomes" id="UP000527355">
    <property type="component" value="Unassembled WGS sequence"/>
</dbReference>
<protein>
    <submittedName>
        <fullName evidence="2">Uncharacterized protein</fullName>
    </submittedName>
</protein>
<feature type="region of interest" description="Disordered" evidence="1">
    <location>
        <begin position="1"/>
        <end position="60"/>
    </location>
</feature>
<evidence type="ECO:0000313" key="2">
    <source>
        <dbReference type="EMBL" id="KAF6360004.1"/>
    </source>
</evidence>
<name>A0A7J7YDQ4_MYOMY</name>
<feature type="compositionally biased region" description="Low complexity" evidence="1">
    <location>
        <begin position="34"/>
        <end position="51"/>
    </location>
</feature>
<comment type="caution">
    <text evidence="2">The sequence shown here is derived from an EMBL/GenBank/DDBJ whole genome shotgun (WGS) entry which is preliminary data.</text>
</comment>